<evidence type="ECO:0000313" key="4">
    <source>
        <dbReference type="Proteomes" id="UP000481616"/>
    </source>
</evidence>
<evidence type="ECO:0000313" key="1">
    <source>
        <dbReference type="EMBL" id="KAA5400883.1"/>
    </source>
</evidence>
<dbReference type="Proteomes" id="UP000441162">
    <property type="component" value="Unassembled WGS sequence"/>
</dbReference>
<comment type="caution">
    <text evidence="2">The sequence shown here is derived from an EMBL/GenBank/DDBJ whole genome shotgun (WGS) entry which is preliminary data.</text>
</comment>
<dbReference type="AlphaFoldDB" id="A0A4Q5HZ63"/>
<gene>
    <name evidence="2" type="ORF">F2Y51_11360</name>
    <name evidence="1" type="ORF">F2Y58_01555</name>
</gene>
<accession>A0A4Q5HZ63</accession>
<protein>
    <submittedName>
        <fullName evidence="2">Uncharacterized protein</fullName>
    </submittedName>
</protein>
<organism evidence="2 3">
    <name type="scientific">Phocaeicola dorei</name>
    <dbReference type="NCBI Taxonomy" id="357276"/>
    <lineage>
        <taxon>Bacteria</taxon>
        <taxon>Pseudomonadati</taxon>
        <taxon>Bacteroidota</taxon>
        <taxon>Bacteroidia</taxon>
        <taxon>Bacteroidales</taxon>
        <taxon>Bacteroidaceae</taxon>
        <taxon>Phocaeicola</taxon>
    </lineage>
</organism>
<dbReference type="EMBL" id="VVYY01000001">
    <property type="protein sequence ID" value="KAA5400883.1"/>
    <property type="molecule type" value="Genomic_DNA"/>
</dbReference>
<evidence type="ECO:0000313" key="3">
    <source>
        <dbReference type="Proteomes" id="UP000441162"/>
    </source>
</evidence>
<name>A0A4Q5HZ63_9BACT</name>
<proteinExistence type="predicted"/>
<dbReference type="RefSeq" id="WP_130053594.1">
    <property type="nucleotide sequence ID" value="NZ_RCXK01000001.1"/>
</dbReference>
<reference evidence="3 4" key="1">
    <citation type="journal article" date="2019" name="Nat. Med.">
        <title>A library of human gut bacterial isolates paired with longitudinal multiomics data enables mechanistic microbiome research.</title>
        <authorList>
            <person name="Poyet M."/>
            <person name="Groussin M."/>
            <person name="Gibbons S.M."/>
            <person name="Avila-Pacheco J."/>
            <person name="Jiang X."/>
            <person name="Kearney S.M."/>
            <person name="Perrotta A.R."/>
            <person name="Berdy B."/>
            <person name="Zhao S."/>
            <person name="Lieberman T.D."/>
            <person name="Swanson P.K."/>
            <person name="Smith M."/>
            <person name="Roesemann S."/>
            <person name="Alexander J.E."/>
            <person name="Rich S.A."/>
            <person name="Livny J."/>
            <person name="Vlamakis H."/>
            <person name="Clish C."/>
            <person name="Bullock K."/>
            <person name="Deik A."/>
            <person name="Scott J."/>
            <person name="Pierce K.A."/>
            <person name="Xavier R.J."/>
            <person name="Alm E.J."/>
        </authorList>
    </citation>
    <scope>NUCLEOTIDE SEQUENCE [LARGE SCALE GENOMIC DNA]</scope>
    <source>
        <strain evidence="1 4">BIOML-A1</strain>
        <strain evidence="2 3">BIOML-A4</strain>
    </source>
</reference>
<sequence>MITSTMTAEELLDEIRADYPNVLTISDGKDDKVIRIIKKSVLFPVRIHSFVTTVRKNKWLILWEAHSKKEIGDDCRISFVCYHDTGHGKYAYMPTFVKGKMVLLAFPPHIFSRFAERMEINFAGTKLIKRYFEMNNSYSFNFSTEEVDGGRRENVFATCREGIAMGFKAVGLDVFLLKTFITYDMCKGEQIGNFSKSEELRRLVHEEMSKAAQ</sequence>
<dbReference type="Proteomes" id="UP000481616">
    <property type="component" value="Unassembled WGS sequence"/>
</dbReference>
<dbReference type="EMBL" id="VVZA01000008">
    <property type="protein sequence ID" value="KAA5405069.1"/>
    <property type="molecule type" value="Genomic_DNA"/>
</dbReference>
<evidence type="ECO:0000313" key="2">
    <source>
        <dbReference type="EMBL" id="KAA5405069.1"/>
    </source>
</evidence>